<keyword evidence="4" id="KW-1185">Reference proteome</keyword>
<comment type="similarity">
    <text evidence="1">Belongs to the CWC26 family.</text>
</comment>
<evidence type="ECO:0000256" key="2">
    <source>
        <dbReference type="ARBA" id="ARBA00014454"/>
    </source>
</evidence>
<dbReference type="InParanoid" id="A0A6J2YTP9"/>
<feature type="compositionally biased region" description="Basic and acidic residues" evidence="3">
    <location>
        <begin position="174"/>
        <end position="199"/>
    </location>
</feature>
<evidence type="ECO:0000256" key="1">
    <source>
        <dbReference type="ARBA" id="ARBA00011069"/>
    </source>
</evidence>
<dbReference type="AlphaFoldDB" id="A0A6J2YTP9"/>
<feature type="compositionally biased region" description="Basic and acidic residues" evidence="3">
    <location>
        <begin position="257"/>
        <end position="285"/>
    </location>
</feature>
<dbReference type="OrthoDB" id="6022at2759"/>
<evidence type="ECO:0000313" key="4">
    <source>
        <dbReference type="Proteomes" id="UP000504635"/>
    </source>
</evidence>
<feature type="compositionally biased region" description="Basic and acidic residues" evidence="3">
    <location>
        <begin position="317"/>
        <end position="333"/>
    </location>
</feature>
<dbReference type="KEGG" id="soy:115890167"/>
<feature type="compositionally biased region" description="Polar residues" evidence="3">
    <location>
        <begin position="286"/>
        <end position="296"/>
    </location>
</feature>
<feature type="region of interest" description="Disordered" evidence="3">
    <location>
        <begin position="114"/>
        <end position="341"/>
    </location>
</feature>
<feature type="compositionally biased region" description="Basic and acidic residues" evidence="3">
    <location>
        <begin position="141"/>
        <end position="155"/>
    </location>
</feature>
<protein>
    <recommendedName>
        <fullName evidence="2">BUD13 homolog</fullName>
    </recommendedName>
</protein>
<dbReference type="GO" id="GO:0000398">
    <property type="term" value="P:mRNA splicing, via spliceosome"/>
    <property type="evidence" value="ECO:0007669"/>
    <property type="project" value="TreeGrafter"/>
</dbReference>
<dbReference type="InterPro" id="IPR018609">
    <property type="entry name" value="Bud13"/>
</dbReference>
<dbReference type="GO" id="GO:0003723">
    <property type="term" value="F:RNA binding"/>
    <property type="evidence" value="ECO:0007669"/>
    <property type="project" value="TreeGrafter"/>
</dbReference>
<name>A0A6J2YTP9_SITOR</name>
<feature type="region of interest" description="Disordered" evidence="3">
    <location>
        <begin position="468"/>
        <end position="491"/>
    </location>
</feature>
<dbReference type="Proteomes" id="UP000504635">
    <property type="component" value="Unplaced"/>
</dbReference>
<dbReference type="InterPro" id="IPR051112">
    <property type="entry name" value="CWC26_splicing_factor"/>
</dbReference>
<evidence type="ECO:0000313" key="5">
    <source>
        <dbReference type="RefSeq" id="XP_030766190.1"/>
    </source>
</evidence>
<dbReference type="GeneID" id="115890167"/>
<dbReference type="RefSeq" id="XP_030766190.1">
    <property type="nucleotide sequence ID" value="XM_030910330.1"/>
</dbReference>
<evidence type="ECO:0000256" key="3">
    <source>
        <dbReference type="SAM" id="MobiDB-lite"/>
    </source>
</evidence>
<sequence>MSVINQKEYLKKYLGIGKKAGEKKKKKKSKPKPTGFVIVDDDIDVRLNEEIKVDLNGDNEDAPQIVSVIDDRPPSLRIDEKTKDKLWIPLGGSDDVLVDSASLKFDGSIKISKKTSNKLKIKTENEDNSPPRRRKGSESPVRIKREVLTPERDDFLSGEDQIEGTDLSPKRKQKSSDDISPPRRKIKVEELSPPRRQDDGDISPPRRKKPQYIDDDSSPPRRKTQKEDISPPRRRKNEDISPPRRRKNVDISPPRRSRNEDISPPRRGKNEDISPPRRRKHEDTSPPRTSRGSNRDMSPPRRSRHDNSPPHRKKKSRWGETEEQEAKLKKTLDGKTAGLQNARDLVKETIELKKKEDELFKNMGAEVSGANAATVVRTKKKDIVDVEEEERKRKREIENKEKYDRWGKGVKQVEDDNEKMKNELHEMSKPLARYADDADLEQYLKEQEREGDPMLKYLRQKKRKKTIESGIPVKQQYEGDSAPNRFGIRPGFRWDGVDRSSGYEKKWFEVQNSRTASLEETYKWSTEDM</sequence>
<dbReference type="Pfam" id="PF09736">
    <property type="entry name" value="Bud13"/>
    <property type="match status" value="1"/>
</dbReference>
<feature type="compositionally biased region" description="Basic and acidic residues" evidence="3">
    <location>
        <begin position="225"/>
        <end position="242"/>
    </location>
</feature>
<dbReference type="GO" id="GO:0005684">
    <property type="term" value="C:U2-type spliceosomal complex"/>
    <property type="evidence" value="ECO:0007669"/>
    <property type="project" value="TreeGrafter"/>
</dbReference>
<dbReference type="PANTHER" id="PTHR31809:SF0">
    <property type="entry name" value="BUD13 HOMOLOG"/>
    <property type="match status" value="1"/>
</dbReference>
<accession>A0A6J2YTP9</accession>
<reference evidence="5" key="1">
    <citation type="submission" date="2025-08" db="UniProtKB">
        <authorList>
            <consortium name="RefSeq"/>
        </authorList>
    </citation>
    <scope>IDENTIFICATION</scope>
    <source>
        <tissue evidence="5">Gonads</tissue>
    </source>
</reference>
<gene>
    <name evidence="5" type="primary">LOC115890167</name>
</gene>
<dbReference type="PANTHER" id="PTHR31809">
    <property type="entry name" value="BUD13 HOMOLOG"/>
    <property type="match status" value="1"/>
</dbReference>
<organism evidence="4 5">
    <name type="scientific">Sitophilus oryzae</name>
    <name type="common">Rice weevil</name>
    <name type="synonym">Curculio oryzae</name>
    <dbReference type="NCBI Taxonomy" id="7048"/>
    <lineage>
        <taxon>Eukaryota</taxon>
        <taxon>Metazoa</taxon>
        <taxon>Ecdysozoa</taxon>
        <taxon>Arthropoda</taxon>
        <taxon>Hexapoda</taxon>
        <taxon>Insecta</taxon>
        <taxon>Pterygota</taxon>
        <taxon>Neoptera</taxon>
        <taxon>Endopterygota</taxon>
        <taxon>Coleoptera</taxon>
        <taxon>Polyphaga</taxon>
        <taxon>Cucujiformia</taxon>
        <taxon>Curculionidae</taxon>
        <taxon>Dryophthorinae</taxon>
        <taxon>Sitophilus</taxon>
    </lineage>
</organism>
<dbReference type="FunCoup" id="A0A6J2YTP9">
    <property type="interactions" value="177"/>
</dbReference>
<proteinExistence type="inferred from homology"/>
<dbReference type="GO" id="GO:0070274">
    <property type="term" value="C:RES complex"/>
    <property type="evidence" value="ECO:0007669"/>
    <property type="project" value="TreeGrafter"/>
</dbReference>